<dbReference type="EMBL" id="PGOL01002701">
    <property type="protein sequence ID" value="PKI45737.1"/>
    <property type="molecule type" value="Genomic_DNA"/>
</dbReference>
<reference evidence="3 4" key="1">
    <citation type="submission" date="2017-11" db="EMBL/GenBank/DDBJ databases">
        <title>De-novo sequencing of pomegranate (Punica granatum L.) genome.</title>
        <authorList>
            <person name="Akparov Z."/>
            <person name="Amiraslanov A."/>
            <person name="Hajiyeva S."/>
            <person name="Abbasov M."/>
            <person name="Kaur K."/>
            <person name="Hamwieh A."/>
            <person name="Solovyev V."/>
            <person name="Salamov A."/>
            <person name="Braich B."/>
            <person name="Kosarev P."/>
            <person name="Mahmoud A."/>
            <person name="Hajiyev E."/>
            <person name="Babayeva S."/>
            <person name="Izzatullayeva V."/>
            <person name="Mammadov A."/>
            <person name="Mammadov A."/>
            <person name="Sharifova S."/>
            <person name="Ojaghi J."/>
            <person name="Eynullazada K."/>
            <person name="Bayramov B."/>
            <person name="Abdulazimova A."/>
            <person name="Shahmuradov I."/>
        </authorList>
    </citation>
    <scope>NUCLEOTIDE SEQUENCE [LARGE SCALE GENOMIC DNA]</scope>
    <source>
        <strain evidence="4">cv. AG2017</strain>
        <tissue evidence="3">Leaf</tissue>
    </source>
</reference>
<keyword evidence="4" id="KW-1185">Reference proteome</keyword>
<evidence type="ECO:0000313" key="4">
    <source>
        <dbReference type="Proteomes" id="UP000233551"/>
    </source>
</evidence>
<proteinExistence type="predicted"/>
<evidence type="ECO:0000256" key="1">
    <source>
        <dbReference type="SAM" id="MobiDB-lite"/>
    </source>
</evidence>
<comment type="caution">
    <text evidence="3">The sequence shown here is derived from an EMBL/GenBank/DDBJ whole genome shotgun (WGS) entry which is preliminary data.</text>
</comment>
<dbReference type="Proteomes" id="UP000233551">
    <property type="component" value="Unassembled WGS sequence"/>
</dbReference>
<dbReference type="Pfam" id="PF22936">
    <property type="entry name" value="Pol_BBD"/>
    <property type="match status" value="1"/>
</dbReference>
<evidence type="ECO:0000259" key="2">
    <source>
        <dbReference type="Pfam" id="PF22936"/>
    </source>
</evidence>
<accession>A0A2I0IP25</accession>
<protein>
    <recommendedName>
        <fullName evidence="2">Retrovirus-related Pol polyprotein from transposon TNT 1-94-like beta-barrel domain-containing protein</fullName>
    </recommendedName>
</protein>
<feature type="domain" description="Retrovirus-related Pol polyprotein from transposon TNT 1-94-like beta-barrel" evidence="2">
    <location>
        <begin position="28"/>
        <end position="106"/>
    </location>
</feature>
<dbReference type="InterPro" id="IPR054722">
    <property type="entry name" value="PolX-like_BBD"/>
</dbReference>
<sequence>MEKMIFSELQLMRGHRSSLHRGRSSITWVFDWGSFYHVCHDRKLFAAYRLIESDITLITSQTCDIVVIGRVKIEMYDGSEITLLDVGYVLNIRKDLISFGCLDGLGCKYMIQDRVMKVSEDALVLMIEVLLEGLYVLQGKIRSTSAIKWTLKEKYLDVLGHESVNQCKECMMVGKSSKSLVRRYVAFDEVALTKQCKSASRVKVEPYAKATSRKKVKFEDRKSDGRQQSLWSNSRTKDRQRKQSQSLKKYGFGELLVLENVEVVSKSTCLVVSESSVEILMKPDNFEKFMGGLDLSGTRKSGGRTRKG</sequence>
<gene>
    <name evidence="3" type="ORF">CRG98_033870</name>
</gene>
<feature type="region of interest" description="Disordered" evidence="1">
    <location>
        <begin position="216"/>
        <end position="243"/>
    </location>
</feature>
<dbReference type="AlphaFoldDB" id="A0A2I0IP25"/>
<name>A0A2I0IP25_PUNGR</name>
<organism evidence="3 4">
    <name type="scientific">Punica granatum</name>
    <name type="common">Pomegranate</name>
    <dbReference type="NCBI Taxonomy" id="22663"/>
    <lineage>
        <taxon>Eukaryota</taxon>
        <taxon>Viridiplantae</taxon>
        <taxon>Streptophyta</taxon>
        <taxon>Embryophyta</taxon>
        <taxon>Tracheophyta</taxon>
        <taxon>Spermatophyta</taxon>
        <taxon>Magnoliopsida</taxon>
        <taxon>eudicotyledons</taxon>
        <taxon>Gunneridae</taxon>
        <taxon>Pentapetalae</taxon>
        <taxon>rosids</taxon>
        <taxon>malvids</taxon>
        <taxon>Myrtales</taxon>
        <taxon>Lythraceae</taxon>
        <taxon>Punica</taxon>
    </lineage>
</organism>
<evidence type="ECO:0000313" key="3">
    <source>
        <dbReference type="EMBL" id="PKI45737.1"/>
    </source>
</evidence>